<evidence type="ECO:0000313" key="1">
    <source>
        <dbReference type="EMBL" id="EWC86291.1"/>
    </source>
</evidence>
<dbReference type="EMBL" id="KE123877">
    <property type="protein sequence ID" value="EWC86291.1"/>
    <property type="molecule type" value="Genomic_DNA"/>
</dbReference>
<protein>
    <submittedName>
        <fullName evidence="1">Uncharacterized protein</fullName>
    </submittedName>
</protein>
<organism evidence="1 2">
    <name type="scientific">Plasmodium falciparum (isolate NF54)</name>
    <dbReference type="NCBI Taxonomy" id="5843"/>
    <lineage>
        <taxon>Eukaryota</taxon>
        <taxon>Sar</taxon>
        <taxon>Alveolata</taxon>
        <taxon>Apicomplexa</taxon>
        <taxon>Aconoidasida</taxon>
        <taxon>Haemosporida</taxon>
        <taxon>Plasmodiidae</taxon>
        <taxon>Plasmodium</taxon>
        <taxon>Plasmodium (Laverania)</taxon>
    </lineage>
</organism>
<evidence type="ECO:0000313" key="2">
    <source>
        <dbReference type="Proteomes" id="UP000030673"/>
    </source>
</evidence>
<accession>W7JNQ7</accession>
<dbReference type="Proteomes" id="UP000030673">
    <property type="component" value="Unassembled WGS sequence"/>
</dbReference>
<reference evidence="1 2" key="1">
    <citation type="submission" date="2013-02" db="EMBL/GenBank/DDBJ databases">
        <title>The Genome Sequence of Plasmodium falciparum NF54.</title>
        <authorList>
            <consortium name="The Broad Institute Genome Sequencing Platform"/>
            <consortium name="The Broad Institute Genome Sequencing Center for Infectious Disease"/>
            <person name="Neafsey D."/>
            <person name="Cheeseman I."/>
            <person name="Volkman S."/>
            <person name="Adams J."/>
            <person name="Walker B."/>
            <person name="Young S.K."/>
            <person name="Zeng Q."/>
            <person name="Gargeya S."/>
            <person name="Fitzgerald M."/>
            <person name="Haas B."/>
            <person name="Abouelleil A."/>
            <person name="Alvarado L."/>
            <person name="Arachchi H.M."/>
            <person name="Berlin A.M."/>
            <person name="Chapman S.B."/>
            <person name="Dewar J."/>
            <person name="Goldberg J."/>
            <person name="Griggs A."/>
            <person name="Gujja S."/>
            <person name="Hansen M."/>
            <person name="Howarth C."/>
            <person name="Imamovic A."/>
            <person name="Larimer J."/>
            <person name="McCowan C."/>
            <person name="Murphy C."/>
            <person name="Neiman D."/>
            <person name="Pearson M."/>
            <person name="Priest M."/>
            <person name="Roberts A."/>
            <person name="Saif S."/>
            <person name="Shea T."/>
            <person name="Sisk P."/>
            <person name="Sykes S."/>
            <person name="Wortman J."/>
            <person name="Nusbaum C."/>
            <person name="Birren B."/>
        </authorList>
    </citation>
    <scope>NUCLEOTIDE SEQUENCE [LARGE SCALE GENOMIC DNA]</scope>
    <source>
        <strain evidence="1 2">NF54</strain>
    </source>
</reference>
<proteinExistence type="predicted"/>
<dbReference type="AlphaFoldDB" id="W7JNQ7"/>
<keyword evidence="2" id="KW-1185">Reference proteome</keyword>
<sequence length="216" mass="26543">MEENDEKKKSNNNEDNIIKTKYIDIYFDNDEEINIPINRGKKKSYEEDVKQYMNRMNDDKKNILIINDFKNKKIIDGKNKIKEPYMIQEKNNNSYDETKKDMNIYNKEQKNIYNKIHDKKKNNNIENNNETNDTYINKDNKEYEIPIHRNKSRNKINKNVTDHFYGHKQFDNEHREYGDDDDDDFNKKMHILDIKKKEYHDIKYNIKNILYNMFYI</sequence>
<gene>
    <name evidence="1" type="ORF">PFNF54_05021</name>
</gene>
<name>W7JNQ7_PLAFO</name>